<dbReference type="Proteomes" id="UP001175000">
    <property type="component" value="Unassembled WGS sequence"/>
</dbReference>
<protein>
    <submittedName>
        <fullName evidence="1">Uncharacterized protein</fullName>
    </submittedName>
</protein>
<dbReference type="AlphaFoldDB" id="A0AA39X452"/>
<sequence>MRCSDVATSFRHHSFAQDVNGFDLHVNEDEYCATNEIQVERDQIMHPLCCQWTPSMVVCSIEKTLRHRLDHSRPVAAPRVFRHQGSPLKPEPASLQRMNIFYK</sequence>
<keyword evidence="2" id="KW-1185">Reference proteome</keyword>
<accession>A0AA39X452</accession>
<evidence type="ECO:0000313" key="1">
    <source>
        <dbReference type="EMBL" id="KAK0626875.1"/>
    </source>
</evidence>
<comment type="caution">
    <text evidence="1">The sequence shown here is derived from an EMBL/GenBank/DDBJ whole genome shotgun (WGS) entry which is preliminary data.</text>
</comment>
<name>A0AA39X452_9PEZI</name>
<dbReference type="EMBL" id="JAULSU010000002">
    <property type="protein sequence ID" value="KAK0626875.1"/>
    <property type="molecule type" value="Genomic_DNA"/>
</dbReference>
<reference evidence="1" key="1">
    <citation type="submission" date="2023-06" db="EMBL/GenBank/DDBJ databases">
        <title>Genome-scale phylogeny and comparative genomics of the fungal order Sordariales.</title>
        <authorList>
            <consortium name="Lawrence Berkeley National Laboratory"/>
            <person name="Hensen N."/>
            <person name="Bonometti L."/>
            <person name="Westerberg I."/>
            <person name="Brannstrom I.O."/>
            <person name="Guillou S."/>
            <person name="Cros-Aarteil S."/>
            <person name="Calhoun S."/>
            <person name="Haridas S."/>
            <person name="Kuo A."/>
            <person name="Mondo S."/>
            <person name="Pangilinan J."/>
            <person name="Riley R."/>
            <person name="Labutti K."/>
            <person name="Andreopoulos B."/>
            <person name="Lipzen A."/>
            <person name="Chen C."/>
            <person name="Yanf M."/>
            <person name="Daum C."/>
            <person name="Ng V."/>
            <person name="Clum A."/>
            <person name="Steindorff A."/>
            <person name="Ohm R."/>
            <person name="Martin F."/>
            <person name="Silar P."/>
            <person name="Natvig D."/>
            <person name="Lalanne C."/>
            <person name="Gautier V."/>
            <person name="Ament-Velasquez S.L."/>
            <person name="Kruys A."/>
            <person name="Hutchinson M.I."/>
            <person name="Powell A.J."/>
            <person name="Barry K."/>
            <person name="Miller A.N."/>
            <person name="Grigoriev I.V."/>
            <person name="Debuchy R."/>
            <person name="Gladieux P."/>
            <person name="Thoren M.H."/>
            <person name="Johannesson H."/>
        </authorList>
    </citation>
    <scope>NUCLEOTIDE SEQUENCE</scope>
    <source>
        <strain evidence="1">CBS 606.72</strain>
    </source>
</reference>
<gene>
    <name evidence="1" type="ORF">B0T14DRAFT_121237</name>
</gene>
<proteinExistence type="predicted"/>
<organism evidence="1 2">
    <name type="scientific">Immersiella caudata</name>
    <dbReference type="NCBI Taxonomy" id="314043"/>
    <lineage>
        <taxon>Eukaryota</taxon>
        <taxon>Fungi</taxon>
        <taxon>Dikarya</taxon>
        <taxon>Ascomycota</taxon>
        <taxon>Pezizomycotina</taxon>
        <taxon>Sordariomycetes</taxon>
        <taxon>Sordariomycetidae</taxon>
        <taxon>Sordariales</taxon>
        <taxon>Lasiosphaeriaceae</taxon>
        <taxon>Immersiella</taxon>
    </lineage>
</organism>
<evidence type="ECO:0000313" key="2">
    <source>
        <dbReference type="Proteomes" id="UP001175000"/>
    </source>
</evidence>